<gene>
    <name evidence="2" type="ORF">SAMN05421773_11098</name>
</gene>
<sequence>MGTWQEGPTSRRTHPRPQGWKTLRQEILNRDQHRCTWIDDGQRCTARGTDVDHIGNPNDHTPDNLRTLCGPHHRRRTALQARAARGETPPRKRPRDPHPGLLTTETRLDRMRREAAKRYEPPF</sequence>
<feature type="compositionally biased region" description="Basic and acidic residues" evidence="1">
    <location>
        <begin position="106"/>
        <end position="123"/>
    </location>
</feature>
<feature type="region of interest" description="Disordered" evidence="1">
    <location>
        <begin position="1"/>
        <end position="20"/>
    </location>
</feature>
<dbReference type="STRING" id="910347.SAMN05421773_11098"/>
<evidence type="ECO:0000313" key="3">
    <source>
        <dbReference type="Proteomes" id="UP000199207"/>
    </source>
</evidence>
<dbReference type="RefSeq" id="WP_139238360.1">
    <property type="nucleotide sequence ID" value="NZ_FOLM01000010.1"/>
</dbReference>
<organism evidence="2 3">
    <name type="scientific">Streptomyces aidingensis</name>
    <dbReference type="NCBI Taxonomy" id="910347"/>
    <lineage>
        <taxon>Bacteria</taxon>
        <taxon>Bacillati</taxon>
        <taxon>Actinomycetota</taxon>
        <taxon>Actinomycetes</taxon>
        <taxon>Kitasatosporales</taxon>
        <taxon>Streptomycetaceae</taxon>
        <taxon>Streptomyces</taxon>
    </lineage>
</organism>
<dbReference type="EMBL" id="FOLM01000010">
    <property type="protein sequence ID" value="SFD14156.1"/>
    <property type="molecule type" value="Genomic_DNA"/>
</dbReference>
<accession>A0A1I1PWC9</accession>
<proteinExistence type="predicted"/>
<reference evidence="2 3" key="1">
    <citation type="submission" date="2016-10" db="EMBL/GenBank/DDBJ databases">
        <authorList>
            <person name="de Groot N.N."/>
        </authorList>
    </citation>
    <scope>NUCLEOTIDE SEQUENCE [LARGE SCALE GENOMIC DNA]</scope>
    <source>
        <strain evidence="2 3">CGMCC 4.5739</strain>
    </source>
</reference>
<keyword evidence="3" id="KW-1185">Reference proteome</keyword>
<name>A0A1I1PWC9_9ACTN</name>
<dbReference type="CDD" id="cd00085">
    <property type="entry name" value="HNHc"/>
    <property type="match status" value="1"/>
</dbReference>
<dbReference type="Proteomes" id="UP000199207">
    <property type="component" value="Unassembled WGS sequence"/>
</dbReference>
<evidence type="ECO:0008006" key="4">
    <source>
        <dbReference type="Google" id="ProtNLM"/>
    </source>
</evidence>
<dbReference type="AlphaFoldDB" id="A0A1I1PWC9"/>
<protein>
    <recommendedName>
        <fullName evidence="4">HNH endonuclease</fullName>
    </recommendedName>
</protein>
<feature type="region of interest" description="Disordered" evidence="1">
    <location>
        <begin position="49"/>
        <end position="123"/>
    </location>
</feature>
<feature type="compositionally biased region" description="Polar residues" evidence="1">
    <location>
        <begin position="1"/>
        <end position="10"/>
    </location>
</feature>
<dbReference type="InterPro" id="IPR003615">
    <property type="entry name" value="HNH_nuc"/>
</dbReference>
<dbReference type="OrthoDB" id="3234360at2"/>
<evidence type="ECO:0000313" key="2">
    <source>
        <dbReference type="EMBL" id="SFD14156.1"/>
    </source>
</evidence>
<evidence type="ECO:0000256" key="1">
    <source>
        <dbReference type="SAM" id="MobiDB-lite"/>
    </source>
</evidence>